<evidence type="ECO:0000313" key="1">
    <source>
        <dbReference type="EMBL" id="KAJ7096686.1"/>
    </source>
</evidence>
<name>A0AAD6XSM8_9AGAR</name>
<gene>
    <name evidence="1" type="ORF">B0H15DRAFT_826045</name>
</gene>
<dbReference type="AlphaFoldDB" id="A0AAD6XSM8"/>
<keyword evidence="2" id="KW-1185">Reference proteome</keyword>
<accession>A0AAD6XSM8</accession>
<dbReference type="EMBL" id="JARJCN010000011">
    <property type="protein sequence ID" value="KAJ7096686.1"/>
    <property type="molecule type" value="Genomic_DNA"/>
</dbReference>
<comment type="caution">
    <text evidence="1">The sequence shown here is derived from an EMBL/GenBank/DDBJ whole genome shotgun (WGS) entry which is preliminary data.</text>
</comment>
<dbReference type="Proteomes" id="UP001222325">
    <property type="component" value="Unassembled WGS sequence"/>
</dbReference>
<evidence type="ECO:0000313" key="2">
    <source>
        <dbReference type="Proteomes" id="UP001222325"/>
    </source>
</evidence>
<reference evidence="1" key="1">
    <citation type="submission" date="2023-03" db="EMBL/GenBank/DDBJ databases">
        <title>Massive genome expansion in bonnet fungi (Mycena s.s.) driven by repeated elements and novel gene families across ecological guilds.</title>
        <authorList>
            <consortium name="Lawrence Berkeley National Laboratory"/>
            <person name="Harder C.B."/>
            <person name="Miyauchi S."/>
            <person name="Viragh M."/>
            <person name="Kuo A."/>
            <person name="Thoen E."/>
            <person name="Andreopoulos B."/>
            <person name="Lu D."/>
            <person name="Skrede I."/>
            <person name="Drula E."/>
            <person name="Henrissat B."/>
            <person name="Morin E."/>
            <person name="Kohler A."/>
            <person name="Barry K."/>
            <person name="LaButti K."/>
            <person name="Morin E."/>
            <person name="Salamov A."/>
            <person name="Lipzen A."/>
            <person name="Mereny Z."/>
            <person name="Hegedus B."/>
            <person name="Baldrian P."/>
            <person name="Stursova M."/>
            <person name="Weitz H."/>
            <person name="Taylor A."/>
            <person name="Grigoriev I.V."/>
            <person name="Nagy L.G."/>
            <person name="Martin F."/>
            <person name="Kauserud H."/>
        </authorList>
    </citation>
    <scope>NUCLEOTIDE SEQUENCE</scope>
    <source>
        <strain evidence="1">CBHHK173m</strain>
    </source>
</reference>
<sequence>MRTNRTPNSQSAGPADHVESMRLLADIYPDLQDSQRQEILQSALMSHNHDHVEVVQYLQMMLATFRSGAVFGATVPPAGVVDIKSFDFDIHRVFYHSTYPPHTPNAPFSWNFYIGKRGRGIDSIIQDAHQVYGINLLDMTGHWTPCFPMNVLPGTRVRMLGRGSEIHELVFPLNPYETSAVVHHLPA</sequence>
<organism evidence="1 2">
    <name type="scientific">Mycena belliarum</name>
    <dbReference type="NCBI Taxonomy" id="1033014"/>
    <lineage>
        <taxon>Eukaryota</taxon>
        <taxon>Fungi</taxon>
        <taxon>Dikarya</taxon>
        <taxon>Basidiomycota</taxon>
        <taxon>Agaricomycotina</taxon>
        <taxon>Agaricomycetes</taxon>
        <taxon>Agaricomycetidae</taxon>
        <taxon>Agaricales</taxon>
        <taxon>Marasmiineae</taxon>
        <taxon>Mycenaceae</taxon>
        <taxon>Mycena</taxon>
    </lineage>
</organism>
<protein>
    <submittedName>
        <fullName evidence="1">Uncharacterized protein</fullName>
    </submittedName>
</protein>
<proteinExistence type="predicted"/>